<comment type="caution">
    <text evidence="3">The sequence shown here is derived from an EMBL/GenBank/DDBJ whole genome shotgun (WGS) entry which is preliminary data.</text>
</comment>
<dbReference type="OrthoDB" id="9805356at2"/>
<evidence type="ECO:0000256" key="1">
    <source>
        <dbReference type="ARBA" id="ARBA00023125"/>
    </source>
</evidence>
<dbReference type="InterPro" id="IPR050807">
    <property type="entry name" value="TransReg_Diox_bact_type"/>
</dbReference>
<evidence type="ECO:0000259" key="2">
    <source>
        <dbReference type="PROSITE" id="PS50943"/>
    </source>
</evidence>
<evidence type="ECO:0000313" key="4">
    <source>
        <dbReference type="Proteomes" id="UP000324853"/>
    </source>
</evidence>
<dbReference type="GO" id="GO:0003677">
    <property type="term" value="F:DNA binding"/>
    <property type="evidence" value="ECO:0007669"/>
    <property type="project" value="UniProtKB-KW"/>
</dbReference>
<accession>A0A5S4WPM9</accession>
<dbReference type="PANTHER" id="PTHR46797:SF1">
    <property type="entry name" value="METHYLPHOSPHONATE SYNTHASE"/>
    <property type="match status" value="1"/>
</dbReference>
<dbReference type="PANTHER" id="PTHR46797">
    <property type="entry name" value="HTH-TYPE TRANSCRIPTIONAL REGULATOR"/>
    <property type="match status" value="1"/>
</dbReference>
<dbReference type="Proteomes" id="UP000324853">
    <property type="component" value="Unassembled WGS sequence"/>
</dbReference>
<dbReference type="InterPro" id="IPR011051">
    <property type="entry name" value="RmlC_Cupin_sf"/>
</dbReference>
<dbReference type="Gene3D" id="2.60.120.10">
    <property type="entry name" value="Jelly Rolls"/>
    <property type="match status" value="1"/>
</dbReference>
<keyword evidence="4" id="KW-1185">Reference proteome</keyword>
<feature type="domain" description="HTH cro/C1-type" evidence="2">
    <location>
        <begin position="37"/>
        <end position="91"/>
    </location>
</feature>
<name>A0A5S4WPM9_9BRAD</name>
<keyword evidence="1" id="KW-0238">DNA-binding</keyword>
<proteinExistence type="predicted"/>
<dbReference type="SUPFAM" id="SSF51182">
    <property type="entry name" value="RmlC-like cupins"/>
    <property type="match status" value="1"/>
</dbReference>
<reference evidence="3 4" key="1">
    <citation type="submission" date="2019-08" db="EMBL/GenBank/DDBJ databases">
        <title>Bradyrhizobium hipponensis sp. nov., a rhizobium isolated from a Lupinus angustifolius root nodule in Tunisia.</title>
        <authorList>
            <person name="Off K."/>
            <person name="Rejili M."/>
            <person name="Mars M."/>
            <person name="Brachmann A."/>
            <person name="Marin M."/>
        </authorList>
    </citation>
    <scope>NUCLEOTIDE SEQUENCE [LARGE SCALE GENOMIC DNA]</scope>
    <source>
        <strain evidence="3 4">CTAW11</strain>
    </source>
</reference>
<dbReference type="SMART" id="SM00530">
    <property type="entry name" value="HTH_XRE"/>
    <property type="match status" value="1"/>
</dbReference>
<dbReference type="InterPro" id="IPR001387">
    <property type="entry name" value="Cro/C1-type_HTH"/>
</dbReference>
<dbReference type="AlphaFoldDB" id="A0A5S4WPM9"/>
<dbReference type="EMBL" id="VSSR01000024">
    <property type="protein sequence ID" value="TYL84005.1"/>
    <property type="molecule type" value="Genomic_DNA"/>
</dbReference>
<dbReference type="GO" id="GO:0005829">
    <property type="term" value="C:cytosol"/>
    <property type="evidence" value="ECO:0007669"/>
    <property type="project" value="TreeGrafter"/>
</dbReference>
<dbReference type="Pfam" id="PF01381">
    <property type="entry name" value="HTH_3"/>
    <property type="match status" value="1"/>
</dbReference>
<dbReference type="InterPro" id="IPR013096">
    <property type="entry name" value="Cupin_2"/>
</dbReference>
<dbReference type="GO" id="GO:0003700">
    <property type="term" value="F:DNA-binding transcription factor activity"/>
    <property type="evidence" value="ECO:0007669"/>
    <property type="project" value="TreeGrafter"/>
</dbReference>
<dbReference type="Pfam" id="PF07883">
    <property type="entry name" value="Cupin_2"/>
    <property type="match status" value="1"/>
</dbReference>
<dbReference type="SUPFAM" id="SSF47413">
    <property type="entry name" value="lambda repressor-like DNA-binding domains"/>
    <property type="match status" value="1"/>
</dbReference>
<evidence type="ECO:0000313" key="3">
    <source>
        <dbReference type="EMBL" id="TYL84005.1"/>
    </source>
</evidence>
<dbReference type="CDD" id="cd02209">
    <property type="entry name" value="cupin_XRE_C"/>
    <property type="match status" value="1"/>
</dbReference>
<dbReference type="PROSITE" id="PS50943">
    <property type="entry name" value="HTH_CROC1"/>
    <property type="match status" value="1"/>
</dbReference>
<dbReference type="InterPro" id="IPR014710">
    <property type="entry name" value="RmlC-like_jellyroll"/>
</dbReference>
<dbReference type="Gene3D" id="1.10.260.40">
    <property type="entry name" value="lambda repressor-like DNA-binding domains"/>
    <property type="match status" value="1"/>
</dbReference>
<dbReference type="CDD" id="cd00093">
    <property type="entry name" value="HTH_XRE"/>
    <property type="match status" value="1"/>
</dbReference>
<gene>
    <name evidence="3" type="ORF">FXB38_16375</name>
</gene>
<protein>
    <submittedName>
        <fullName evidence="3">Helix-turn-helix domain-containing protein</fullName>
    </submittedName>
</protein>
<sequence>MHVRQIASRANLETFQEARERVLDQARFVARQLGLRIREARQLRKLTLQQLGADTNLSAAYLSRIERGETATSIANLISIATRLNVPLRDLFEDTNEAYVPKHYSVSRKKDRNDSEQMSANGYDYHWLSGDLTEPKLNAFLLEFPVTSEIDVKLLSHEGEEVLYILEGRIEFQIGSDRLTLDAGDCVHLLGDKPHMGRNVGKKPAKMLMVVTPSDVIHLPPAKSP</sequence>
<organism evidence="3 4">
    <name type="scientific">Bradyrhizobium cytisi</name>
    <dbReference type="NCBI Taxonomy" id="515489"/>
    <lineage>
        <taxon>Bacteria</taxon>
        <taxon>Pseudomonadati</taxon>
        <taxon>Pseudomonadota</taxon>
        <taxon>Alphaproteobacteria</taxon>
        <taxon>Hyphomicrobiales</taxon>
        <taxon>Nitrobacteraceae</taxon>
        <taxon>Bradyrhizobium</taxon>
    </lineage>
</organism>
<dbReference type="InterPro" id="IPR010982">
    <property type="entry name" value="Lambda_DNA-bd_dom_sf"/>
</dbReference>